<dbReference type="AlphaFoldDB" id="A0A0G3GNT9"/>
<dbReference type="KEGG" id="cei:CEPID_04720"/>
<accession>A0A0G3GNT9</accession>
<feature type="transmembrane region" description="Helical" evidence="1">
    <location>
        <begin position="31"/>
        <end position="54"/>
    </location>
</feature>
<dbReference type="Proteomes" id="UP000035368">
    <property type="component" value="Chromosome"/>
</dbReference>
<dbReference type="EMBL" id="CP011541">
    <property type="protein sequence ID" value="AKK02814.1"/>
    <property type="molecule type" value="Genomic_DNA"/>
</dbReference>
<evidence type="ECO:0000313" key="2">
    <source>
        <dbReference type="EMBL" id="AKK02814.1"/>
    </source>
</evidence>
<protein>
    <submittedName>
        <fullName evidence="2">Uncharacterized protein</fullName>
    </submittedName>
</protein>
<keyword evidence="3" id="KW-1185">Reference proteome</keyword>
<gene>
    <name evidence="2" type="ORF">CEPID_04720</name>
</gene>
<keyword evidence="1" id="KW-1133">Transmembrane helix</keyword>
<organism evidence="2 3">
    <name type="scientific">Corynebacterium epidermidicanis</name>
    <dbReference type="NCBI Taxonomy" id="1050174"/>
    <lineage>
        <taxon>Bacteria</taxon>
        <taxon>Bacillati</taxon>
        <taxon>Actinomycetota</taxon>
        <taxon>Actinomycetes</taxon>
        <taxon>Mycobacteriales</taxon>
        <taxon>Corynebacteriaceae</taxon>
        <taxon>Corynebacterium</taxon>
    </lineage>
</organism>
<reference evidence="2 3" key="1">
    <citation type="submission" date="2015-05" db="EMBL/GenBank/DDBJ databases">
        <title>Complete genome sequence of Corynebacterium epidermidicanis DSM 45586, isolated from the skin of a dog suffering from pruritus.</title>
        <authorList>
            <person name="Ruckert C."/>
            <person name="Albersmeier A."/>
            <person name="Winkler A."/>
            <person name="Tauch A."/>
        </authorList>
    </citation>
    <scope>NUCLEOTIDE SEQUENCE [LARGE SCALE GENOMIC DNA]</scope>
    <source>
        <strain evidence="2 3">DSM 45586</strain>
    </source>
</reference>
<keyword evidence="1" id="KW-0472">Membrane</keyword>
<keyword evidence="1" id="KW-0812">Transmembrane</keyword>
<sequence>MPVRLALTLCKRTVRLANSDRFKGKESMKKSFVFVAVFLLVFLVLPGLILPFVTQHTGLNIGEIELVLIAVVFGVLAYFVARSAARAIDDADK</sequence>
<feature type="transmembrane region" description="Helical" evidence="1">
    <location>
        <begin position="66"/>
        <end position="85"/>
    </location>
</feature>
<dbReference type="PATRIC" id="fig|1050174.4.peg.955"/>
<evidence type="ECO:0000313" key="3">
    <source>
        <dbReference type="Proteomes" id="UP000035368"/>
    </source>
</evidence>
<evidence type="ECO:0000256" key="1">
    <source>
        <dbReference type="SAM" id="Phobius"/>
    </source>
</evidence>
<name>A0A0G3GNT9_9CORY</name>
<proteinExistence type="predicted"/>